<dbReference type="PROSITE" id="PS51762">
    <property type="entry name" value="GH16_2"/>
    <property type="match status" value="1"/>
</dbReference>
<evidence type="ECO:0000256" key="2">
    <source>
        <dbReference type="ARBA" id="ARBA00010962"/>
    </source>
</evidence>
<keyword evidence="7" id="KW-0325">Glycoprotein</keyword>
<dbReference type="EMBL" id="CM032183">
    <property type="protein sequence ID" value="KAG7095455.1"/>
    <property type="molecule type" value="Genomic_DNA"/>
</dbReference>
<dbReference type="Proteomes" id="UP001049176">
    <property type="component" value="Chromosome 3"/>
</dbReference>
<dbReference type="FunFam" id="2.60.120.200:FF:000135">
    <property type="entry name" value="Related to KRE6-glucan synthase subunit"/>
    <property type="match status" value="1"/>
</dbReference>
<evidence type="ECO:0000256" key="1">
    <source>
        <dbReference type="ARBA" id="ARBA00004606"/>
    </source>
</evidence>
<dbReference type="PANTHER" id="PTHR31361:SF1">
    <property type="entry name" value="BETA-GLUCAN SYNTHESIS-ASSOCIATED PROTEIN KRE6-RELATED"/>
    <property type="match status" value="1"/>
</dbReference>
<feature type="region of interest" description="Disordered" evidence="9">
    <location>
        <begin position="1"/>
        <end position="22"/>
    </location>
</feature>
<keyword evidence="13" id="KW-1185">Reference proteome</keyword>
<dbReference type="CDD" id="cd02180">
    <property type="entry name" value="GH16_fungal_KRE6_glucanase"/>
    <property type="match status" value="1"/>
</dbReference>
<dbReference type="GO" id="GO:0005886">
    <property type="term" value="C:plasma membrane"/>
    <property type="evidence" value="ECO:0007669"/>
    <property type="project" value="TreeGrafter"/>
</dbReference>
<evidence type="ECO:0000256" key="9">
    <source>
        <dbReference type="SAM" id="MobiDB-lite"/>
    </source>
</evidence>
<evidence type="ECO:0000256" key="8">
    <source>
        <dbReference type="ARBA" id="ARBA00023316"/>
    </source>
</evidence>
<evidence type="ECO:0000313" key="13">
    <source>
        <dbReference type="Proteomes" id="UP001049176"/>
    </source>
</evidence>
<name>A0A9P7S5C4_9AGAR</name>
<dbReference type="OrthoDB" id="412647at2759"/>
<feature type="transmembrane region" description="Helical" evidence="10">
    <location>
        <begin position="91"/>
        <end position="111"/>
    </location>
</feature>
<evidence type="ECO:0000256" key="6">
    <source>
        <dbReference type="ARBA" id="ARBA00023136"/>
    </source>
</evidence>
<evidence type="ECO:0000256" key="10">
    <source>
        <dbReference type="SAM" id="Phobius"/>
    </source>
</evidence>
<dbReference type="SUPFAM" id="SSF49899">
    <property type="entry name" value="Concanavalin A-like lectins/glucanases"/>
    <property type="match status" value="1"/>
</dbReference>
<accession>A0A9P7S5C4</accession>
<comment type="subcellular location">
    <subcellularLocation>
        <location evidence="1">Membrane</location>
        <topology evidence="1">Single-pass type II membrane protein</topology>
    </subcellularLocation>
</comment>
<keyword evidence="5 10" id="KW-1133">Transmembrane helix</keyword>
<dbReference type="GO" id="GO:0005789">
    <property type="term" value="C:endoplasmic reticulum membrane"/>
    <property type="evidence" value="ECO:0007669"/>
    <property type="project" value="TreeGrafter"/>
</dbReference>
<dbReference type="GO" id="GO:0015926">
    <property type="term" value="F:glucosidase activity"/>
    <property type="evidence" value="ECO:0007669"/>
    <property type="project" value="TreeGrafter"/>
</dbReference>
<sequence length="575" mass="64042">MRHQRYTRLESDGEFQTAHPHDNLDLFESVNERYKHSSLGSIEGKFSLPPDPNTWGSAVSRDQREPDDDFHDSARERPETSLFSSRGLRNVGCLLVLISMILGLFVGYPIVSYTQKLSVPMIGVNATGQVPLLTGGWGLIDVDTPQDAHTYKSFDAGKELQLVFSDEFNVNGRTFYPGDDPYWEAVNLHYWQTNNLEWYDPEAVTTENGALKITLSRKTTHGMNFQGGMIQTWNKFCFTGGLVVASVVLPGFSNVAGLWPAIWSMGNLGRAGYGASLDGLWPYSYDACDVGTLKNQTLNGEPHLATIDGDAEFGGVLSYLSGQRLSRCTCDGESHPGPKHPDGSFVGRAAPEIDMFEAQVGTNFDKVGGTLHGEVSQSAQWAPFNYKYEWPENGNTRIVRDSSVTVENGYKGGVYQQATSYVTKTDPECYSMEGGCFSIYGFEYKPGYNEGYISWMSNNRLSWTIKGSGLAADENVKISARPISQEPMYLLINLGLSNNFGDVDLEHLMFPVSMLVDYIRVYQDSKAMNVGCDPKDFPTGEYINKYPEAYSNPNLTTWKDDYKQSWPKNNLIDTC</sequence>
<dbReference type="AlphaFoldDB" id="A0A9P7S5C4"/>
<evidence type="ECO:0000256" key="5">
    <source>
        <dbReference type="ARBA" id="ARBA00022989"/>
    </source>
</evidence>
<keyword evidence="8" id="KW-0961">Cell wall biogenesis/degradation</keyword>
<dbReference type="KEGG" id="more:E1B28_006198"/>
<organism evidence="12 13">
    <name type="scientific">Marasmius oreades</name>
    <name type="common">fairy-ring Marasmius</name>
    <dbReference type="NCBI Taxonomy" id="181124"/>
    <lineage>
        <taxon>Eukaryota</taxon>
        <taxon>Fungi</taxon>
        <taxon>Dikarya</taxon>
        <taxon>Basidiomycota</taxon>
        <taxon>Agaricomycotina</taxon>
        <taxon>Agaricomycetes</taxon>
        <taxon>Agaricomycetidae</taxon>
        <taxon>Agaricales</taxon>
        <taxon>Marasmiineae</taxon>
        <taxon>Marasmiaceae</taxon>
        <taxon>Marasmius</taxon>
    </lineage>
</organism>
<feature type="region of interest" description="Disordered" evidence="9">
    <location>
        <begin position="41"/>
        <end position="77"/>
    </location>
</feature>
<dbReference type="InterPro" id="IPR005629">
    <property type="entry name" value="Skn1/Kre6/Sbg1"/>
</dbReference>
<dbReference type="GeneID" id="66075274"/>
<dbReference type="InterPro" id="IPR000757">
    <property type="entry name" value="Beta-glucanase-like"/>
</dbReference>
<reference evidence="12" key="1">
    <citation type="journal article" date="2021" name="Genome Biol. Evol.">
        <title>The assembled and annotated genome of the fairy-ring fungus Marasmius oreades.</title>
        <authorList>
            <person name="Hiltunen M."/>
            <person name="Ament-Velasquez S.L."/>
            <person name="Johannesson H."/>
        </authorList>
    </citation>
    <scope>NUCLEOTIDE SEQUENCE</scope>
    <source>
        <strain evidence="12">03SP1</strain>
    </source>
</reference>
<keyword evidence="6 10" id="KW-0472">Membrane</keyword>
<comment type="similarity">
    <text evidence="2">Belongs to the SKN1/KRE6 family.</text>
</comment>
<gene>
    <name evidence="12" type="ORF">E1B28_006198</name>
</gene>
<dbReference type="Gene3D" id="2.60.120.200">
    <property type="match status" value="2"/>
</dbReference>
<dbReference type="Pfam" id="PF03935">
    <property type="entry name" value="SKN1_KRE6_Sbg1"/>
    <property type="match status" value="1"/>
</dbReference>
<dbReference type="RefSeq" id="XP_043011925.1">
    <property type="nucleotide sequence ID" value="XM_043150835.1"/>
</dbReference>
<protein>
    <recommendedName>
        <fullName evidence="11">GH16 domain-containing protein</fullName>
    </recommendedName>
</protein>
<proteinExistence type="inferred from homology"/>
<dbReference type="PANTHER" id="PTHR31361">
    <property type="entry name" value="BETA-GLUCAN SYNTHESIS-ASSOCIATED PROTEIN KRE6-RELATED"/>
    <property type="match status" value="1"/>
</dbReference>
<feature type="domain" description="GH16" evidence="11">
    <location>
        <begin position="135"/>
        <end position="527"/>
    </location>
</feature>
<keyword evidence="4" id="KW-0735">Signal-anchor</keyword>
<evidence type="ECO:0000256" key="4">
    <source>
        <dbReference type="ARBA" id="ARBA00022968"/>
    </source>
</evidence>
<evidence type="ECO:0000256" key="3">
    <source>
        <dbReference type="ARBA" id="ARBA00022692"/>
    </source>
</evidence>
<evidence type="ECO:0000259" key="11">
    <source>
        <dbReference type="PROSITE" id="PS51762"/>
    </source>
</evidence>
<dbReference type="GO" id="GO:0006078">
    <property type="term" value="P:(1-&gt;6)-beta-D-glucan biosynthetic process"/>
    <property type="evidence" value="ECO:0007669"/>
    <property type="project" value="TreeGrafter"/>
</dbReference>
<dbReference type="InterPro" id="IPR013320">
    <property type="entry name" value="ConA-like_dom_sf"/>
</dbReference>
<comment type="caution">
    <text evidence="12">The sequence shown here is derived from an EMBL/GenBank/DDBJ whole genome shotgun (WGS) entry which is preliminary data.</text>
</comment>
<keyword evidence="3 10" id="KW-0812">Transmembrane</keyword>
<evidence type="ECO:0000256" key="7">
    <source>
        <dbReference type="ARBA" id="ARBA00023180"/>
    </source>
</evidence>
<dbReference type="GO" id="GO:0031505">
    <property type="term" value="P:fungal-type cell wall organization"/>
    <property type="evidence" value="ECO:0007669"/>
    <property type="project" value="TreeGrafter"/>
</dbReference>
<evidence type="ECO:0000313" key="12">
    <source>
        <dbReference type="EMBL" id="KAG7095455.1"/>
    </source>
</evidence>